<dbReference type="Proteomes" id="UP001527202">
    <property type="component" value="Unassembled WGS sequence"/>
</dbReference>
<proteinExistence type="predicted"/>
<reference evidence="2 3" key="1">
    <citation type="submission" date="2018-01" db="EMBL/GenBank/DDBJ databases">
        <title>The whole genome sequencing and assembly of Paenibacillus chitinolyticus KCCM 41400 strain.</title>
        <authorList>
            <person name="Kim J.-Y."/>
            <person name="Park M.-K."/>
            <person name="Lee Y.-J."/>
            <person name="Yi H."/>
            <person name="Bahn Y.-S."/>
            <person name="Kim J.F."/>
            <person name="Lee D.-W."/>
        </authorList>
    </citation>
    <scope>NUCLEOTIDE SEQUENCE [LARGE SCALE GENOMIC DNA]</scope>
    <source>
        <strain evidence="2 3">KCCM 41400</strain>
    </source>
</reference>
<dbReference type="EMBL" id="JAMDMJ010000053">
    <property type="protein sequence ID" value="MCY9599657.1"/>
    <property type="molecule type" value="Genomic_DNA"/>
</dbReference>
<dbReference type="Proteomes" id="UP000288943">
    <property type="component" value="Chromosome"/>
</dbReference>
<evidence type="ECO:0000313" key="3">
    <source>
        <dbReference type="Proteomes" id="UP000288943"/>
    </source>
</evidence>
<name>A0A410WX77_9BACL</name>
<gene>
    <name evidence="1" type="ORF">M5X16_28330</name>
    <name evidence="2" type="ORF">PC41400_14595</name>
</gene>
<protein>
    <submittedName>
        <fullName evidence="2">Uncharacterized protein</fullName>
    </submittedName>
</protein>
<sequence length="68" mass="7907">MNQELNIPIRFDGRVALNNKNRKWEIKALRFYPLTGSLCEAGGWVINVLNSRKNAKEWAEENGYTVIR</sequence>
<dbReference type="EMBL" id="CP026520">
    <property type="protein sequence ID" value="QAV18841.1"/>
    <property type="molecule type" value="Genomic_DNA"/>
</dbReference>
<keyword evidence="4" id="KW-1185">Reference proteome</keyword>
<organism evidence="2 3">
    <name type="scientific">Paenibacillus chitinolyticus</name>
    <dbReference type="NCBI Taxonomy" id="79263"/>
    <lineage>
        <taxon>Bacteria</taxon>
        <taxon>Bacillati</taxon>
        <taxon>Bacillota</taxon>
        <taxon>Bacilli</taxon>
        <taxon>Bacillales</taxon>
        <taxon>Paenibacillaceae</taxon>
        <taxon>Paenibacillus</taxon>
    </lineage>
</organism>
<dbReference type="RefSeq" id="WP_042227673.1">
    <property type="nucleotide sequence ID" value="NZ_CP026520.1"/>
</dbReference>
<reference evidence="1 4" key="2">
    <citation type="submission" date="2022-05" db="EMBL/GenBank/DDBJ databases">
        <title>Genome Sequencing of Bee-Associated Microbes.</title>
        <authorList>
            <person name="Dunlap C."/>
        </authorList>
    </citation>
    <scope>NUCLEOTIDE SEQUENCE [LARGE SCALE GENOMIC DNA]</scope>
    <source>
        <strain evidence="1 4">NRRL B-23120</strain>
    </source>
</reference>
<evidence type="ECO:0000313" key="2">
    <source>
        <dbReference type="EMBL" id="QAV18841.1"/>
    </source>
</evidence>
<dbReference type="KEGG" id="pchi:PC41400_14595"/>
<dbReference type="GeneID" id="95376042"/>
<dbReference type="AlphaFoldDB" id="A0A410WX77"/>
<accession>A0A410WX77</accession>
<evidence type="ECO:0000313" key="1">
    <source>
        <dbReference type="EMBL" id="MCY9599657.1"/>
    </source>
</evidence>
<evidence type="ECO:0000313" key="4">
    <source>
        <dbReference type="Proteomes" id="UP001527202"/>
    </source>
</evidence>